<comment type="caution">
    <text evidence="1">The sequence shown here is derived from an EMBL/GenBank/DDBJ whole genome shotgun (WGS) entry which is preliminary data.</text>
</comment>
<keyword evidence="2" id="KW-1185">Reference proteome</keyword>
<dbReference type="EMBL" id="CM043017">
    <property type="protein sequence ID" value="KAI4465723.1"/>
    <property type="molecule type" value="Genomic_DNA"/>
</dbReference>
<dbReference type="Proteomes" id="UP001056778">
    <property type="component" value="Chromosome 3"/>
</dbReference>
<evidence type="ECO:0000313" key="2">
    <source>
        <dbReference type="Proteomes" id="UP001056778"/>
    </source>
</evidence>
<sequence length="185" mass="20152">MKNKPNRKPSEQRMANVELGFPFEPKAAPSKLPNPVQKQVEIVIVFAVVVSCVAAQGGQRYRPAPNPSPGQPIAILRQQSDLNPDGSYQWSYETENGISAQEQGQLKNVPNSQEPAIEAQGGFQYTAPDGTPVQLSYVANENGFQPQGSHLPVAPPIPEAIARALDWIAAHPEPQQQQSRPARPF</sequence>
<organism evidence="1 2">
    <name type="scientific">Holotrichia oblita</name>
    <name type="common">Chafer beetle</name>
    <dbReference type="NCBI Taxonomy" id="644536"/>
    <lineage>
        <taxon>Eukaryota</taxon>
        <taxon>Metazoa</taxon>
        <taxon>Ecdysozoa</taxon>
        <taxon>Arthropoda</taxon>
        <taxon>Hexapoda</taxon>
        <taxon>Insecta</taxon>
        <taxon>Pterygota</taxon>
        <taxon>Neoptera</taxon>
        <taxon>Endopterygota</taxon>
        <taxon>Coleoptera</taxon>
        <taxon>Polyphaga</taxon>
        <taxon>Scarabaeiformia</taxon>
        <taxon>Scarabaeidae</taxon>
        <taxon>Melolonthinae</taxon>
        <taxon>Holotrichia</taxon>
    </lineage>
</organism>
<name>A0ACB9TG18_HOLOL</name>
<gene>
    <name evidence="1" type="ORF">MML48_3g00012969</name>
</gene>
<protein>
    <submittedName>
        <fullName evidence="1">Cuticle protein</fullName>
    </submittedName>
</protein>
<accession>A0ACB9TG18</accession>
<evidence type="ECO:0000313" key="1">
    <source>
        <dbReference type="EMBL" id="KAI4465723.1"/>
    </source>
</evidence>
<proteinExistence type="predicted"/>
<reference evidence="1" key="1">
    <citation type="submission" date="2022-04" db="EMBL/GenBank/DDBJ databases">
        <title>Chromosome-scale genome assembly of Holotrichia oblita Faldermann.</title>
        <authorList>
            <person name="Rongchong L."/>
        </authorList>
    </citation>
    <scope>NUCLEOTIDE SEQUENCE</scope>
    <source>
        <strain evidence="1">81SQS9</strain>
    </source>
</reference>